<evidence type="ECO:0000313" key="2">
    <source>
        <dbReference type="EMBL" id="CAH2238548.1"/>
    </source>
</evidence>
<dbReference type="AlphaFoldDB" id="A0A8S4RP08"/>
<accession>A0A8S4RP08</accession>
<feature type="coiled-coil region" evidence="1">
    <location>
        <begin position="47"/>
        <end position="74"/>
    </location>
</feature>
<sequence>MDTIKQSLQELSQHFNTTMAEFQHNLSTSIPATSPTSNISAQFSMFRTFVLSALENLQQQVEHLSKQQDKLEMNIRRTILLVKPSCSKQNSNTVTDIHLTQQDCFSTPKSKVIQTFFNFESDSSNLLSEAFSEDEGRDIIQKPSTSINHNEDEWQDISNITPKFEEHFGNSQIFVPSDIKNPDEYFRLFLTDDIIDNIVLETNKYATNVIESDVMLYTGKEDSGRDINHAQNVLKLINNNKYKKGIDYSDQMSSYYYTKKRP</sequence>
<evidence type="ECO:0000313" key="3">
    <source>
        <dbReference type="Proteomes" id="UP000838756"/>
    </source>
</evidence>
<keyword evidence="1" id="KW-0175">Coiled coil</keyword>
<name>A0A8S4RP08_9NEOP</name>
<protein>
    <submittedName>
        <fullName evidence="2">Jg1479 protein</fullName>
    </submittedName>
</protein>
<dbReference type="EMBL" id="CAKXAJ010025359">
    <property type="protein sequence ID" value="CAH2238548.1"/>
    <property type="molecule type" value="Genomic_DNA"/>
</dbReference>
<reference evidence="2" key="1">
    <citation type="submission" date="2022-03" db="EMBL/GenBank/DDBJ databases">
        <authorList>
            <person name="Lindestad O."/>
        </authorList>
    </citation>
    <scope>NUCLEOTIDE SEQUENCE</scope>
</reference>
<dbReference type="Proteomes" id="UP000838756">
    <property type="component" value="Unassembled WGS sequence"/>
</dbReference>
<organism evidence="2 3">
    <name type="scientific">Pararge aegeria aegeria</name>
    <dbReference type="NCBI Taxonomy" id="348720"/>
    <lineage>
        <taxon>Eukaryota</taxon>
        <taxon>Metazoa</taxon>
        <taxon>Ecdysozoa</taxon>
        <taxon>Arthropoda</taxon>
        <taxon>Hexapoda</taxon>
        <taxon>Insecta</taxon>
        <taxon>Pterygota</taxon>
        <taxon>Neoptera</taxon>
        <taxon>Endopterygota</taxon>
        <taxon>Lepidoptera</taxon>
        <taxon>Glossata</taxon>
        <taxon>Ditrysia</taxon>
        <taxon>Papilionoidea</taxon>
        <taxon>Nymphalidae</taxon>
        <taxon>Satyrinae</taxon>
        <taxon>Satyrini</taxon>
        <taxon>Parargina</taxon>
        <taxon>Pararge</taxon>
    </lineage>
</organism>
<gene>
    <name evidence="2" type="primary">jg1479</name>
    <name evidence="2" type="ORF">PAEG_LOCUS15614</name>
</gene>
<evidence type="ECO:0000256" key="1">
    <source>
        <dbReference type="SAM" id="Coils"/>
    </source>
</evidence>
<comment type="caution">
    <text evidence="2">The sequence shown here is derived from an EMBL/GenBank/DDBJ whole genome shotgun (WGS) entry which is preliminary data.</text>
</comment>
<dbReference type="OrthoDB" id="6932393at2759"/>
<keyword evidence="3" id="KW-1185">Reference proteome</keyword>
<proteinExistence type="predicted"/>